<evidence type="ECO:0000313" key="10">
    <source>
        <dbReference type="Proteomes" id="UP001499987"/>
    </source>
</evidence>
<feature type="transmembrane region" description="Helical" evidence="7">
    <location>
        <begin position="108"/>
        <end position="133"/>
    </location>
</feature>
<sequence length="281" mass="29966">MAVPAPVPAPVRAAAGRDAAAPARTPVVTYALIALSALVLLAGPSFGLNPRYGTGNARVCAEQRFEQHWGAVPAELLANRPLDAGRLATLPPAVPGCTVPPTPHKIPFLSVLSSLFVHAGWLHLVGNLLFLYVFGPDVEERLGRLRFLLFYLGIGYLATYGWALAESDSTESVRALVGASGAIAGVLGGYLRCYPRARVTALVPVLFFLPLRFPAWLVLGLWFALQWWPVGPAVPGVAYLVHVIGFSAGWLLARPVRPRTGQTRRLTADTLGGTPHTGAEE</sequence>
<comment type="subcellular location">
    <subcellularLocation>
        <location evidence="1">Membrane</location>
        <topology evidence="1">Multi-pass membrane protein</topology>
    </subcellularLocation>
</comment>
<feature type="transmembrane region" description="Helical" evidence="7">
    <location>
        <begin position="201"/>
        <end position="225"/>
    </location>
</feature>
<keyword evidence="2" id="KW-1003">Cell membrane</keyword>
<dbReference type="RefSeq" id="WP_344626713.1">
    <property type="nucleotide sequence ID" value="NZ_BAAALD010000075.1"/>
</dbReference>
<dbReference type="SUPFAM" id="SSF144091">
    <property type="entry name" value="Rhomboid-like"/>
    <property type="match status" value="1"/>
</dbReference>
<dbReference type="GO" id="GO:0006508">
    <property type="term" value="P:proteolysis"/>
    <property type="evidence" value="ECO:0007669"/>
    <property type="project" value="UniProtKB-KW"/>
</dbReference>
<evidence type="ECO:0000256" key="3">
    <source>
        <dbReference type="ARBA" id="ARBA00022519"/>
    </source>
</evidence>
<evidence type="ECO:0000256" key="7">
    <source>
        <dbReference type="SAM" id="Phobius"/>
    </source>
</evidence>
<keyword evidence="3" id="KW-0997">Cell inner membrane</keyword>
<keyword evidence="4 7" id="KW-0812">Transmembrane</keyword>
<keyword evidence="10" id="KW-1185">Reference proteome</keyword>
<protein>
    <submittedName>
        <fullName evidence="9">Rhomboid family intramembrane serine protease</fullName>
    </submittedName>
</protein>
<dbReference type="InterPro" id="IPR035952">
    <property type="entry name" value="Rhomboid-like_sf"/>
</dbReference>
<keyword evidence="5 7" id="KW-1133">Transmembrane helix</keyword>
<keyword evidence="9" id="KW-0645">Protease</keyword>
<comment type="caution">
    <text evidence="9">The sequence shown here is derived from an EMBL/GenBank/DDBJ whole genome shotgun (WGS) entry which is preliminary data.</text>
</comment>
<dbReference type="Pfam" id="PF01694">
    <property type="entry name" value="Rhomboid"/>
    <property type="match status" value="1"/>
</dbReference>
<evidence type="ECO:0000256" key="5">
    <source>
        <dbReference type="ARBA" id="ARBA00022989"/>
    </source>
</evidence>
<dbReference type="InterPro" id="IPR022764">
    <property type="entry name" value="Peptidase_S54_rhomboid_dom"/>
</dbReference>
<keyword evidence="9" id="KW-0378">Hydrolase</keyword>
<accession>A0ABN1TYW1</accession>
<evidence type="ECO:0000256" key="6">
    <source>
        <dbReference type="ARBA" id="ARBA00023136"/>
    </source>
</evidence>
<organism evidence="9 10">
    <name type="scientific">Kitasatospora arboriphila</name>
    <dbReference type="NCBI Taxonomy" id="258052"/>
    <lineage>
        <taxon>Bacteria</taxon>
        <taxon>Bacillati</taxon>
        <taxon>Actinomycetota</taxon>
        <taxon>Actinomycetes</taxon>
        <taxon>Kitasatosporales</taxon>
        <taxon>Streptomycetaceae</taxon>
        <taxon>Kitasatospora</taxon>
    </lineage>
</organism>
<proteinExistence type="predicted"/>
<evidence type="ECO:0000313" key="9">
    <source>
        <dbReference type="EMBL" id="GAA1109195.1"/>
    </source>
</evidence>
<dbReference type="PANTHER" id="PTHR43066:SF26">
    <property type="entry name" value="RHOMBOID PROTEASE GLPG"/>
    <property type="match status" value="1"/>
</dbReference>
<feature type="transmembrane region" description="Helical" evidence="7">
    <location>
        <begin position="27"/>
        <end position="46"/>
    </location>
</feature>
<reference evidence="9 10" key="1">
    <citation type="journal article" date="2019" name="Int. J. Syst. Evol. Microbiol.">
        <title>The Global Catalogue of Microorganisms (GCM) 10K type strain sequencing project: providing services to taxonomists for standard genome sequencing and annotation.</title>
        <authorList>
            <consortium name="The Broad Institute Genomics Platform"/>
            <consortium name="The Broad Institute Genome Sequencing Center for Infectious Disease"/>
            <person name="Wu L."/>
            <person name="Ma J."/>
        </authorList>
    </citation>
    <scope>NUCLEOTIDE SEQUENCE [LARGE SCALE GENOMIC DNA]</scope>
    <source>
        <strain evidence="9 10">JCM 13002</strain>
    </source>
</reference>
<feature type="transmembrane region" description="Helical" evidence="7">
    <location>
        <begin position="237"/>
        <end position="256"/>
    </location>
</feature>
<evidence type="ECO:0000259" key="8">
    <source>
        <dbReference type="Pfam" id="PF01694"/>
    </source>
</evidence>
<evidence type="ECO:0000256" key="4">
    <source>
        <dbReference type="ARBA" id="ARBA00022692"/>
    </source>
</evidence>
<evidence type="ECO:0000256" key="1">
    <source>
        <dbReference type="ARBA" id="ARBA00004141"/>
    </source>
</evidence>
<feature type="transmembrane region" description="Helical" evidence="7">
    <location>
        <begin position="145"/>
        <end position="163"/>
    </location>
</feature>
<feature type="transmembrane region" description="Helical" evidence="7">
    <location>
        <begin position="175"/>
        <end position="194"/>
    </location>
</feature>
<dbReference type="PANTHER" id="PTHR43066">
    <property type="entry name" value="RHOMBOID-RELATED PROTEIN"/>
    <property type="match status" value="1"/>
</dbReference>
<dbReference type="Gene3D" id="1.20.1540.10">
    <property type="entry name" value="Rhomboid-like"/>
    <property type="match status" value="1"/>
</dbReference>
<name>A0ABN1TYW1_9ACTN</name>
<dbReference type="GO" id="GO:0008233">
    <property type="term" value="F:peptidase activity"/>
    <property type="evidence" value="ECO:0007669"/>
    <property type="project" value="UniProtKB-KW"/>
</dbReference>
<dbReference type="EMBL" id="BAAALD010000075">
    <property type="protein sequence ID" value="GAA1109195.1"/>
    <property type="molecule type" value="Genomic_DNA"/>
</dbReference>
<gene>
    <name evidence="9" type="ORF">GCM10009663_58620</name>
</gene>
<keyword evidence="6 7" id="KW-0472">Membrane</keyword>
<feature type="domain" description="Peptidase S54 rhomboid" evidence="8">
    <location>
        <begin position="110"/>
        <end position="256"/>
    </location>
</feature>
<dbReference type="Proteomes" id="UP001499987">
    <property type="component" value="Unassembled WGS sequence"/>
</dbReference>
<evidence type="ECO:0000256" key="2">
    <source>
        <dbReference type="ARBA" id="ARBA00022475"/>
    </source>
</evidence>